<dbReference type="KEGG" id="aab:A4R43_21610"/>
<keyword evidence="1" id="KW-0238">DNA-binding</keyword>
<keyword evidence="4" id="KW-1185">Reference proteome</keyword>
<dbReference type="GO" id="GO:0003677">
    <property type="term" value="F:DNA binding"/>
    <property type="evidence" value="ECO:0007669"/>
    <property type="project" value="UniProtKB-KW"/>
</dbReference>
<dbReference type="Proteomes" id="UP000250434">
    <property type="component" value="Chromosome"/>
</dbReference>
<evidence type="ECO:0000313" key="3">
    <source>
        <dbReference type="EMBL" id="AXB44775.1"/>
    </source>
</evidence>
<name>A0A344L9Q1_9PSEU</name>
<proteinExistence type="predicted"/>
<dbReference type="AlphaFoldDB" id="A0A344L9Q1"/>
<gene>
    <name evidence="3" type="ORF">A4R43_21610</name>
</gene>
<feature type="domain" description="HTH merR-type" evidence="2">
    <location>
        <begin position="1"/>
        <end position="73"/>
    </location>
</feature>
<dbReference type="InterPro" id="IPR047057">
    <property type="entry name" value="MerR_fam"/>
</dbReference>
<dbReference type="Pfam" id="PF00376">
    <property type="entry name" value="MerR"/>
    <property type="match status" value="1"/>
</dbReference>
<dbReference type="SUPFAM" id="SSF46955">
    <property type="entry name" value="Putative DNA-binding domain"/>
    <property type="match status" value="1"/>
</dbReference>
<accession>A0A344L9Q1</accession>
<sequence>MLTGVTIGQAAAFAGVTVKTVRHYHRHGLLDEPPRDSSGYRRYGSADLLRLVQVRALAAAGVPLAEVGPLLDADAEQFTTGLVDVERRLTERIAELTARLDTLRRLADGDRLLLPGRALAILDRLTELGFSDDYVTGQREALVLSKALSPELFDLFLTQFEHRLDDPEFGDLTKRGWEARSWDPHDPRIDELAAALADNLLAKRELLEVPAGYEPGPDAATRYGLVNHHLEDQSSAAWTRLNALVEAKLRAAGVPIPHQ</sequence>
<evidence type="ECO:0000259" key="2">
    <source>
        <dbReference type="PROSITE" id="PS50937"/>
    </source>
</evidence>
<evidence type="ECO:0000313" key="4">
    <source>
        <dbReference type="Proteomes" id="UP000250434"/>
    </source>
</evidence>
<dbReference type="PANTHER" id="PTHR30204">
    <property type="entry name" value="REDOX-CYCLING DRUG-SENSING TRANSCRIPTIONAL ACTIVATOR SOXR"/>
    <property type="match status" value="1"/>
</dbReference>
<dbReference type="Gene3D" id="1.10.1660.10">
    <property type="match status" value="1"/>
</dbReference>
<dbReference type="PROSITE" id="PS50937">
    <property type="entry name" value="HTH_MERR_2"/>
    <property type="match status" value="1"/>
</dbReference>
<dbReference type="PANTHER" id="PTHR30204:SF93">
    <property type="entry name" value="HTH MERR-TYPE DOMAIN-CONTAINING PROTEIN"/>
    <property type="match status" value="1"/>
</dbReference>
<dbReference type="InterPro" id="IPR000551">
    <property type="entry name" value="MerR-type_HTH_dom"/>
</dbReference>
<dbReference type="SMART" id="SM00422">
    <property type="entry name" value="HTH_MERR"/>
    <property type="match status" value="1"/>
</dbReference>
<dbReference type="PRINTS" id="PR00040">
    <property type="entry name" value="HTHMERR"/>
</dbReference>
<evidence type="ECO:0000256" key="1">
    <source>
        <dbReference type="ARBA" id="ARBA00023125"/>
    </source>
</evidence>
<dbReference type="EMBL" id="CP015163">
    <property type="protein sequence ID" value="AXB44775.1"/>
    <property type="molecule type" value="Genomic_DNA"/>
</dbReference>
<dbReference type="GO" id="GO:0003700">
    <property type="term" value="F:DNA-binding transcription factor activity"/>
    <property type="evidence" value="ECO:0007669"/>
    <property type="project" value="InterPro"/>
</dbReference>
<dbReference type="CDD" id="cd00592">
    <property type="entry name" value="HTH_MerR-like"/>
    <property type="match status" value="1"/>
</dbReference>
<protein>
    <submittedName>
        <fullName evidence="3">MerR family transcriptional regulator</fullName>
    </submittedName>
</protein>
<organism evidence="3 4">
    <name type="scientific">Amycolatopsis albispora</name>
    <dbReference type="NCBI Taxonomy" id="1804986"/>
    <lineage>
        <taxon>Bacteria</taxon>
        <taxon>Bacillati</taxon>
        <taxon>Actinomycetota</taxon>
        <taxon>Actinomycetes</taxon>
        <taxon>Pseudonocardiales</taxon>
        <taxon>Pseudonocardiaceae</taxon>
        <taxon>Amycolatopsis</taxon>
    </lineage>
</organism>
<dbReference type="InterPro" id="IPR009061">
    <property type="entry name" value="DNA-bd_dom_put_sf"/>
</dbReference>
<reference evidence="3 4" key="1">
    <citation type="submission" date="2016-04" db="EMBL/GenBank/DDBJ databases">
        <title>Complete genome sequence and analysis of deep-sea sediment isolate, Amycolatopsis sp. WP1.</title>
        <authorList>
            <person name="Wang H."/>
            <person name="Chen S."/>
            <person name="Wu Q."/>
        </authorList>
    </citation>
    <scope>NUCLEOTIDE SEQUENCE [LARGE SCALE GENOMIC DNA]</scope>
    <source>
        <strain evidence="3 4">WP1</strain>
    </source>
</reference>